<dbReference type="Proteomes" id="UP000297597">
    <property type="component" value="Unassembled WGS sequence"/>
</dbReference>
<dbReference type="CDD" id="cd09726">
    <property type="entry name" value="RAMP_I_III"/>
    <property type="match status" value="1"/>
</dbReference>
<dbReference type="EMBL" id="QFFZ01000005">
    <property type="protein sequence ID" value="TEB12829.1"/>
    <property type="molecule type" value="Genomic_DNA"/>
</dbReference>
<dbReference type="GO" id="GO:0051607">
    <property type="term" value="P:defense response to virus"/>
    <property type="evidence" value="ECO:0007669"/>
    <property type="project" value="UniProtKB-KW"/>
</dbReference>
<keyword evidence="1" id="KW-0051">Antiviral defense</keyword>
<dbReference type="RefSeq" id="WP_134212677.1">
    <property type="nucleotide sequence ID" value="NZ_QFFZ01000005.1"/>
</dbReference>
<name>A0A4Y7RVR8_9FIRM</name>
<proteinExistence type="predicted"/>
<organism evidence="3 4">
    <name type="scientific">Pelotomaculum propionicicum</name>
    <dbReference type="NCBI Taxonomy" id="258475"/>
    <lineage>
        <taxon>Bacteria</taxon>
        <taxon>Bacillati</taxon>
        <taxon>Bacillota</taxon>
        <taxon>Clostridia</taxon>
        <taxon>Eubacteriales</taxon>
        <taxon>Desulfotomaculaceae</taxon>
        <taxon>Pelotomaculum</taxon>
    </lineage>
</organism>
<dbReference type="AlphaFoldDB" id="A0A4Y7RVR8"/>
<reference evidence="3 4" key="1">
    <citation type="journal article" date="2018" name="Environ. Microbiol.">
        <title>Novel energy conservation strategies and behaviour of Pelotomaculum schinkii driving syntrophic propionate catabolism.</title>
        <authorList>
            <person name="Hidalgo-Ahumada C.A.P."/>
            <person name="Nobu M.K."/>
            <person name="Narihiro T."/>
            <person name="Tamaki H."/>
            <person name="Liu W.T."/>
            <person name="Kamagata Y."/>
            <person name="Stams A.J.M."/>
            <person name="Imachi H."/>
            <person name="Sousa D.Z."/>
        </authorList>
    </citation>
    <scope>NUCLEOTIDE SEQUENCE [LARGE SCALE GENOMIC DNA]</scope>
    <source>
        <strain evidence="3 4">MGP</strain>
    </source>
</reference>
<keyword evidence="4" id="KW-1185">Reference proteome</keyword>
<evidence type="ECO:0000259" key="2">
    <source>
        <dbReference type="Pfam" id="PF03787"/>
    </source>
</evidence>
<protein>
    <recommendedName>
        <fullName evidence="2">CRISPR type III-associated protein domain-containing protein</fullName>
    </recommendedName>
</protein>
<comment type="caution">
    <text evidence="3">The sequence shown here is derived from an EMBL/GenBank/DDBJ whole genome shotgun (WGS) entry which is preliminary data.</text>
</comment>
<dbReference type="OrthoDB" id="5501881at2"/>
<sequence>MPAQHIFDWYLAEMAKDAQKDIEVEKRKIGDTLLIAAKTAGDVWKPELDRFFPGASDLDNLPDGSWLLRLSFTLARPFTSKTENEFHHYEEREVKKNPLKKKPFEVHSPIVRDHTTGWPMVKPTTWKGHLRFAAELLSGVDKKILLQLFGSSRDDEGQTGRLHFFATFFTGNTEKEVITSLERDTRTPNDRAPITVETVPAGSEGTFCLLYVPWPKGSNWKSVQVAQDLQVAMMAVKTMLLEYGFSAKKTAGWGIVQNKLTKGSLVLKGPIWPEPGVSNEGSLEHFEEPQEEFHKYIDDKGNVKNEYLQNGQFLSRSQYKRRREGDSANFEAFKAWYQKSGSTWAARRAGKLESAPVTEAKKTKTYQVCYVTDLVGLGEQLASTIAAGEEDANA</sequence>
<dbReference type="InterPro" id="IPR005537">
    <property type="entry name" value="RAMP_III_fam"/>
</dbReference>
<dbReference type="Pfam" id="PF03787">
    <property type="entry name" value="RAMPs"/>
    <property type="match status" value="1"/>
</dbReference>
<evidence type="ECO:0000313" key="4">
    <source>
        <dbReference type="Proteomes" id="UP000297597"/>
    </source>
</evidence>
<feature type="domain" description="CRISPR type III-associated protein" evidence="2">
    <location>
        <begin position="109"/>
        <end position="256"/>
    </location>
</feature>
<gene>
    <name evidence="3" type="ORF">Pmgp_00805</name>
</gene>
<evidence type="ECO:0000313" key="3">
    <source>
        <dbReference type="EMBL" id="TEB12829.1"/>
    </source>
</evidence>
<accession>A0A4Y7RVR8</accession>
<evidence type="ECO:0000256" key="1">
    <source>
        <dbReference type="ARBA" id="ARBA00023118"/>
    </source>
</evidence>